<dbReference type="GO" id="GO:0004601">
    <property type="term" value="F:peroxidase activity"/>
    <property type="evidence" value="ECO:0007669"/>
    <property type="project" value="UniProtKB-KW"/>
</dbReference>
<keyword evidence="7" id="KW-0325">Glycoprotein</keyword>
<keyword evidence="2 12" id="KW-0575">Peroxidase</keyword>
<evidence type="ECO:0000256" key="2">
    <source>
        <dbReference type="ARBA" id="ARBA00022559"/>
    </source>
</evidence>
<dbReference type="SUPFAM" id="SSF48113">
    <property type="entry name" value="Heme-dependent peroxidases"/>
    <property type="match status" value="1"/>
</dbReference>
<evidence type="ECO:0000313" key="15">
    <source>
        <dbReference type="Proteomes" id="UP000235786"/>
    </source>
</evidence>
<dbReference type="GO" id="GO:0020037">
    <property type="term" value="F:heme binding"/>
    <property type="evidence" value="ECO:0007669"/>
    <property type="project" value="UniProtKB-UniRule"/>
</dbReference>
<dbReference type="InterPro" id="IPR044831">
    <property type="entry name" value="Ccp1-like"/>
</dbReference>
<evidence type="ECO:0000259" key="13">
    <source>
        <dbReference type="PROSITE" id="PS50873"/>
    </source>
</evidence>
<evidence type="ECO:0000256" key="6">
    <source>
        <dbReference type="ARBA" id="ARBA00023004"/>
    </source>
</evidence>
<feature type="disulfide bond" evidence="11">
    <location>
        <begin position="89"/>
        <end position="341"/>
    </location>
</feature>
<keyword evidence="3 9" id="KW-0349">Heme</keyword>
<evidence type="ECO:0000256" key="3">
    <source>
        <dbReference type="ARBA" id="ARBA00022617"/>
    </source>
</evidence>
<feature type="binding site" evidence="9">
    <location>
        <position position="265"/>
    </location>
    <ligand>
        <name>Ca(2+)</name>
        <dbReference type="ChEBI" id="CHEBI:29108"/>
        <label>2</label>
    </ligand>
</feature>
<feature type="site" description="Transition state stabilizer" evidence="10">
    <location>
        <position position="119"/>
    </location>
</feature>
<dbReference type="GO" id="GO:0042744">
    <property type="term" value="P:hydrogen peroxide catabolic process"/>
    <property type="evidence" value="ECO:0007669"/>
    <property type="project" value="TreeGrafter"/>
</dbReference>
<keyword evidence="9 12" id="KW-0106">Calcium</keyword>
<reference evidence="14 15" key="1">
    <citation type="submission" date="2016-04" db="EMBL/GenBank/DDBJ databases">
        <title>A degradative enzymes factory behind the ericoid mycorrhizal symbiosis.</title>
        <authorList>
            <consortium name="DOE Joint Genome Institute"/>
            <person name="Martino E."/>
            <person name="Morin E."/>
            <person name="Grelet G."/>
            <person name="Kuo A."/>
            <person name="Kohler A."/>
            <person name="Daghino S."/>
            <person name="Barry K."/>
            <person name="Choi C."/>
            <person name="Cichocki N."/>
            <person name="Clum A."/>
            <person name="Copeland A."/>
            <person name="Hainaut M."/>
            <person name="Haridas S."/>
            <person name="Labutti K."/>
            <person name="Lindquist E."/>
            <person name="Lipzen A."/>
            <person name="Khouja H.-R."/>
            <person name="Murat C."/>
            <person name="Ohm R."/>
            <person name="Olson A."/>
            <person name="Spatafora J."/>
            <person name="Veneault-Fourrey C."/>
            <person name="Henrissat B."/>
            <person name="Grigoriev I."/>
            <person name="Martin F."/>
            <person name="Perotto S."/>
        </authorList>
    </citation>
    <scope>NUCLEOTIDE SEQUENCE [LARGE SCALE GENOMIC DNA]</scope>
    <source>
        <strain evidence="14 15">F</strain>
    </source>
</reference>
<dbReference type="EC" id="1.11.1.-" evidence="12"/>
<dbReference type="GO" id="GO:0046872">
    <property type="term" value="F:metal ion binding"/>
    <property type="evidence" value="ECO:0007669"/>
    <property type="project" value="UniProtKB-UniRule"/>
</dbReference>
<comment type="similarity">
    <text evidence="1 12">Belongs to the peroxidase family. Ligninase subfamily.</text>
</comment>
<dbReference type="FunFam" id="1.10.520.10:FF:000021">
    <property type="entry name" value="Peroxidase"/>
    <property type="match status" value="1"/>
</dbReference>
<dbReference type="EMBL" id="KZ613954">
    <property type="protein sequence ID" value="PMD34418.1"/>
    <property type="molecule type" value="Genomic_DNA"/>
</dbReference>
<feature type="binding site" evidence="9">
    <location>
        <position position="248"/>
    </location>
    <ligand>
        <name>Ca(2+)</name>
        <dbReference type="ChEBI" id="CHEBI:29108"/>
        <label>2</label>
    </ligand>
</feature>
<keyword evidence="15" id="KW-1185">Reference proteome</keyword>
<keyword evidence="6 9" id="KW-0408">Iron</keyword>
<dbReference type="PRINTS" id="PR00462">
    <property type="entry name" value="LIGNINASE"/>
</dbReference>
<feature type="chain" id="PRO_5014207209" description="Peroxidase" evidence="12">
    <location>
        <begin position="18"/>
        <end position="355"/>
    </location>
</feature>
<name>A0A2J6R7E4_HYAVF</name>
<evidence type="ECO:0000256" key="7">
    <source>
        <dbReference type="ARBA" id="ARBA00023180"/>
    </source>
</evidence>
<dbReference type="GO" id="GO:0000302">
    <property type="term" value="P:response to reactive oxygen species"/>
    <property type="evidence" value="ECO:0007669"/>
    <property type="project" value="TreeGrafter"/>
</dbReference>
<evidence type="ECO:0000256" key="8">
    <source>
        <dbReference type="PIRSR" id="PIRSR601621-1"/>
    </source>
</evidence>
<evidence type="ECO:0000256" key="11">
    <source>
        <dbReference type="PIRSR" id="PIRSR601621-4"/>
    </source>
</evidence>
<protein>
    <recommendedName>
        <fullName evidence="12">Peroxidase</fullName>
        <ecNumber evidence="12">1.11.1.-</ecNumber>
    </recommendedName>
</protein>
<dbReference type="PANTHER" id="PTHR31356:SF66">
    <property type="entry name" value="CATALASE-PEROXIDASE"/>
    <property type="match status" value="1"/>
</dbReference>
<comment type="cofactor">
    <cofactor evidence="9 12">
        <name>Ca(2+)</name>
        <dbReference type="ChEBI" id="CHEBI:29108"/>
    </cofactor>
    <text evidence="9 12">Binds 2 calcium ions per subunit.</text>
</comment>
<evidence type="ECO:0000313" key="14">
    <source>
        <dbReference type="EMBL" id="PMD34418.1"/>
    </source>
</evidence>
<feature type="signal peptide" evidence="12">
    <location>
        <begin position="1"/>
        <end position="17"/>
    </location>
</feature>
<keyword evidence="12" id="KW-0732">Signal</keyword>
<feature type="active site" description="Proton acceptor" evidence="8">
    <location>
        <position position="123"/>
    </location>
</feature>
<accession>A0A2J6R7E4</accession>
<comment type="cofactor">
    <cofactor evidence="9">
        <name>heme b</name>
        <dbReference type="ChEBI" id="CHEBI:60344"/>
    </cofactor>
    <text evidence="9">Binds 1 heme b (iron(II)-protoporphyrin IX) group per subunit.</text>
</comment>
<evidence type="ECO:0000256" key="4">
    <source>
        <dbReference type="ARBA" id="ARBA00022723"/>
    </source>
</evidence>
<dbReference type="Pfam" id="PF00141">
    <property type="entry name" value="peroxidase"/>
    <property type="match status" value="1"/>
</dbReference>
<dbReference type="OrthoDB" id="2113341at2759"/>
<feature type="binding site" evidence="9">
    <location>
        <position position="272"/>
    </location>
    <ligand>
        <name>Ca(2+)</name>
        <dbReference type="ChEBI" id="CHEBI:29108"/>
        <label>2</label>
    </ligand>
</feature>
<dbReference type="AlphaFoldDB" id="A0A2J6R7E4"/>
<organism evidence="14 15">
    <name type="scientific">Hyaloscypha variabilis (strain UAMH 11265 / GT02V1 / F)</name>
    <name type="common">Meliniomyces variabilis</name>
    <dbReference type="NCBI Taxonomy" id="1149755"/>
    <lineage>
        <taxon>Eukaryota</taxon>
        <taxon>Fungi</taxon>
        <taxon>Dikarya</taxon>
        <taxon>Ascomycota</taxon>
        <taxon>Pezizomycotina</taxon>
        <taxon>Leotiomycetes</taxon>
        <taxon>Helotiales</taxon>
        <taxon>Hyaloscyphaceae</taxon>
        <taxon>Hyaloscypha</taxon>
        <taxon>Hyaloscypha variabilis</taxon>
    </lineage>
</organism>
<feature type="binding site" evidence="9">
    <location>
        <position position="124"/>
    </location>
    <ligand>
        <name>Ca(2+)</name>
        <dbReference type="ChEBI" id="CHEBI:29108"/>
        <label>1</label>
    </ligand>
</feature>
<dbReference type="GO" id="GO:0034599">
    <property type="term" value="P:cellular response to oxidative stress"/>
    <property type="evidence" value="ECO:0007669"/>
    <property type="project" value="InterPro"/>
</dbReference>
<feature type="binding site" evidence="9">
    <location>
        <position position="136"/>
    </location>
    <ligand>
        <name>Ca(2+)</name>
        <dbReference type="ChEBI" id="CHEBI:29108"/>
        <label>1</label>
    </ligand>
</feature>
<dbReference type="InterPro" id="IPR019794">
    <property type="entry name" value="Peroxidases_AS"/>
</dbReference>
<feature type="binding site" description="axial binding residue" evidence="9">
    <location>
        <position position="247"/>
    </location>
    <ligand>
        <name>heme b</name>
        <dbReference type="ChEBI" id="CHEBI:60344"/>
    </ligand>
    <ligandPart>
        <name>Fe</name>
        <dbReference type="ChEBI" id="CHEBI:18248"/>
    </ligandPart>
</feature>
<dbReference type="Proteomes" id="UP000235786">
    <property type="component" value="Unassembled WGS sequence"/>
</dbReference>
<dbReference type="PROSITE" id="PS50873">
    <property type="entry name" value="PEROXIDASE_4"/>
    <property type="match status" value="1"/>
</dbReference>
<keyword evidence="4 9" id="KW-0479">Metal-binding</keyword>
<evidence type="ECO:0000256" key="9">
    <source>
        <dbReference type="PIRSR" id="PIRSR601621-2"/>
    </source>
</evidence>
<feature type="binding site" evidence="9">
    <location>
        <position position="140"/>
    </location>
    <ligand>
        <name>Ca(2+)</name>
        <dbReference type="ChEBI" id="CHEBI:29108"/>
        <label>1</label>
    </ligand>
</feature>
<feature type="binding site" evidence="9">
    <location>
        <position position="267"/>
    </location>
    <ligand>
        <name>Ca(2+)</name>
        <dbReference type="ChEBI" id="CHEBI:29108"/>
        <label>2</label>
    </ligand>
</feature>
<dbReference type="Gene3D" id="1.10.520.10">
    <property type="match status" value="1"/>
</dbReference>
<feature type="domain" description="Plant heme peroxidase family profile" evidence="13">
    <location>
        <begin position="113"/>
        <end position="248"/>
    </location>
</feature>
<keyword evidence="5 12" id="KW-0560">Oxidoreductase</keyword>
<evidence type="ECO:0000256" key="10">
    <source>
        <dbReference type="PIRSR" id="PIRSR601621-3"/>
    </source>
</evidence>
<dbReference type="InterPro" id="IPR001621">
    <property type="entry name" value="Ligninase"/>
</dbReference>
<evidence type="ECO:0000256" key="5">
    <source>
        <dbReference type="ARBA" id="ARBA00023002"/>
    </source>
</evidence>
<dbReference type="PROSITE" id="PS00436">
    <property type="entry name" value="PEROXIDASE_2"/>
    <property type="match status" value="1"/>
</dbReference>
<dbReference type="InterPro" id="IPR002016">
    <property type="entry name" value="Haem_peroxidase"/>
</dbReference>
<gene>
    <name evidence="14" type="ORF">L207DRAFT_497793</name>
</gene>
<dbReference type="PANTHER" id="PTHR31356">
    <property type="entry name" value="THYLAKOID LUMENAL 29 KDA PROTEIN, CHLOROPLASTIC-RELATED"/>
    <property type="match status" value="1"/>
</dbReference>
<keyword evidence="11" id="KW-1015">Disulfide bond</keyword>
<dbReference type="Gene3D" id="1.10.420.10">
    <property type="entry name" value="Peroxidase, domain 2"/>
    <property type="match status" value="1"/>
</dbReference>
<evidence type="ECO:0000256" key="1">
    <source>
        <dbReference type="ARBA" id="ARBA00006089"/>
    </source>
</evidence>
<proteinExistence type="inferred from homology"/>
<evidence type="ECO:0000256" key="12">
    <source>
        <dbReference type="RuleBase" id="RU363051"/>
    </source>
</evidence>
<dbReference type="InterPro" id="IPR010255">
    <property type="entry name" value="Haem_peroxidase_sf"/>
</dbReference>
<dbReference type="PRINTS" id="PR00458">
    <property type="entry name" value="PEROXIDASE"/>
</dbReference>
<feature type="binding site" evidence="9">
    <location>
        <position position="138"/>
    </location>
    <ligand>
        <name>Ca(2+)</name>
        <dbReference type="ChEBI" id="CHEBI:29108"/>
        <label>1</label>
    </ligand>
</feature>
<sequence>MKLSLYLTGVLLGTTLAYPGMGNLIREILKRQADDTKVQMIGDLVERATSDVGTSVESCLSGAISCQDLTPNSYVAPDLTSAACSADTCCVWNYISNDLVTLFSNSDGTCNDLARAAVRLGFHDAGAWSTTSGGGGADGSIVLSSDEINRSENNGLQAIRSQALAILSQYSSFNVGAADLVQFMHNVATITCPLGPRVLTFIGRPDQSTADPPGLLPNVSSPAEVLIQLFADKTFSSTDLVALIGAHTAAKQFFVDPALAGEPLDSTPGVWDVEFFSETLAATPPAGVFRLPSDGALAAFAETTPDFTLFGNQGTWNEAYAIAYVRMSLLGVQSINTLTDCTKVLPNAVTSFSRK</sequence>
<dbReference type="STRING" id="1149755.A0A2J6R7E4"/>
<feature type="disulfide bond" evidence="11">
    <location>
        <begin position="110"/>
        <end position="192"/>
    </location>
</feature>